<reference evidence="1 2" key="1">
    <citation type="submission" date="2017-07" db="EMBL/GenBank/DDBJ databases">
        <title>Virgibacillus sp. LM2416.</title>
        <authorList>
            <person name="Tak E.J."/>
            <person name="Bae J.-W."/>
        </authorList>
    </citation>
    <scope>NUCLEOTIDE SEQUENCE [LARGE SCALE GENOMIC DNA]</scope>
    <source>
        <strain evidence="1 2">LM2416</strain>
    </source>
</reference>
<evidence type="ECO:0000313" key="2">
    <source>
        <dbReference type="Proteomes" id="UP000198312"/>
    </source>
</evidence>
<proteinExistence type="predicted"/>
<evidence type="ECO:0000313" key="1">
    <source>
        <dbReference type="EMBL" id="ASK60809.1"/>
    </source>
</evidence>
<gene>
    <name evidence="1" type="ORF">CFK37_00600</name>
</gene>
<dbReference type="RefSeq" id="WP_089060086.1">
    <property type="nucleotide sequence ID" value="NZ_CP022315.1"/>
</dbReference>
<accession>A0A220TYH3</accession>
<keyword evidence="2" id="KW-1185">Reference proteome</keyword>
<dbReference type="Proteomes" id="UP000198312">
    <property type="component" value="Chromosome"/>
</dbReference>
<sequence length="202" mass="23583">MIVCVTNCLHWIGFHLVNRFIENDVRVDGLSELTTDREEQLSFMLGRNSSFSLYHDEDELKGNTYTDTVLIDAVMPGGIQSVKTYRVGAEKTESDCINISLPFVFGEWMPMDEQGMYVNQEYIRFDDTKFQTQAIYVGDFVDCLMQWMKIPVLPKQISLTRDKNVKTGKETLEKQLYIRENRPIDEKVSEVINHYKKLKNYL</sequence>
<name>A0A220TYH3_9BACI</name>
<dbReference type="KEGG" id="vil:CFK37_00600"/>
<dbReference type="OrthoDB" id="2971044at2"/>
<protein>
    <submittedName>
        <fullName evidence="1">Uncharacterized protein</fullName>
    </submittedName>
</protein>
<organism evidence="1 2">
    <name type="scientific">Virgibacillus phasianinus</name>
    <dbReference type="NCBI Taxonomy" id="2017483"/>
    <lineage>
        <taxon>Bacteria</taxon>
        <taxon>Bacillati</taxon>
        <taxon>Bacillota</taxon>
        <taxon>Bacilli</taxon>
        <taxon>Bacillales</taxon>
        <taxon>Bacillaceae</taxon>
        <taxon>Virgibacillus</taxon>
    </lineage>
</organism>
<dbReference type="AlphaFoldDB" id="A0A220TYH3"/>
<dbReference type="EMBL" id="CP022315">
    <property type="protein sequence ID" value="ASK60809.1"/>
    <property type="molecule type" value="Genomic_DNA"/>
</dbReference>